<proteinExistence type="predicted"/>
<gene>
    <name evidence="2" type="ORF">DLJ53_09545</name>
</gene>
<dbReference type="Gene3D" id="3.40.50.2300">
    <property type="match status" value="2"/>
</dbReference>
<feature type="signal peptide" evidence="1">
    <location>
        <begin position="1"/>
        <end position="20"/>
    </location>
</feature>
<feature type="chain" id="PRO_5032955899" evidence="1">
    <location>
        <begin position="21"/>
        <end position="324"/>
    </location>
</feature>
<dbReference type="OrthoDB" id="1680494at2"/>
<evidence type="ECO:0000313" key="3">
    <source>
        <dbReference type="Proteomes" id="UP000249590"/>
    </source>
</evidence>
<dbReference type="RefSeq" id="WP_111344652.1">
    <property type="nucleotide sequence ID" value="NZ_JAIWKD010000002.1"/>
</dbReference>
<evidence type="ECO:0000313" key="2">
    <source>
        <dbReference type="EMBL" id="RAI01649.1"/>
    </source>
</evidence>
<evidence type="ECO:0000256" key="1">
    <source>
        <dbReference type="SAM" id="SignalP"/>
    </source>
</evidence>
<name>A0A8B2NSZ9_9HYPH</name>
<dbReference type="Proteomes" id="UP000249590">
    <property type="component" value="Unassembled WGS sequence"/>
</dbReference>
<keyword evidence="1" id="KW-0732">Signal</keyword>
<dbReference type="PANTHER" id="PTHR35271:SF1">
    <property type="entry name" value="ABC TRANSPORTER, SUBSTRATE-BINDING LIPOPROTEIN"/>
    <property type="match status" value="1"/>
</dbReference>
<comment type="caution">
    <text evidence="2">The sequence shown here is derived from an EMBL/GenBank/DDBJ whole genome shotgun (WGS) entry which is preliminary data.</text>
</comment>
<dbReference type="SUPFAM" id="SSF53822">
    <property type="entry name" value="Periplasmic binding protein-like I"/>
    <property type="match status" value="1"/>
</dbReference>
<protein>
    <submittedName>
        <fullName evidence="2">ABC transporter substrate-binding protein</fullName>
    </submittedName>
</protein>
<dbReference type="InterPro" id="IPR028082">
    <property type="entry name" value="Peripla_BP_I"/>
</dbReference>
<organism evidence="2 3">
    <name type="scientific">Acuticoccus sediminis</name>
    <dbReference type="NCBI Taxonomy" id="2184697"/>
    <lineage>
        <taxon>Bacteria</taxon>
        <taxon>Pseudomonadati</taxon>
        <taxon>Pseudomonadota</taxon>
        <taxon>Alphaproteobacteria</taxon>
        <taxon>Hyphomicrobiales</taxon>
        <taxon>Amorphaceae</taxon>
        <taxon>Acuticoccus</taxon>
    </lineage>
</organism>
<reference evidence="2 3" key="1">
    <citation type="submission" date="2018-05" db="EMBL/GenBank/DDBJ databases">
        <title>Acuticoccus sediminis sp. nov., isolated from deep-sea sediment of Indian Ocean.</title>
        <authorList>
            <person name="Liu X."/>
            <person name="Lai Q."/>
            <person name="Du Y."/>
            <person name="Sun F."/>
            <person name="Zhang X."/>
            <person name="Wang S."/>
            <person name="Shao Z."/>
        </authorList>
    </citation>
    <scope>NUCLEOTIDE SEQUENCE [LARGE SCALE GENOMIC DNA]</scope>
    <source>
        <strain evidence="2 3">PTG4-2</strain>
    </source>
</reference>
<dbReference type="CDD" id="cd06325">
    <property type="entry name" value="PBP1_ABC_unchar_transporter"/>
    <property type="match status" value="1"/>
</dbReference>
<dbReference type="EMBL" id="QHHQ01000002">
    <property type="protein sequence ID" value="RAI01649.1"/>
    <property type="molecule type" value="Genomic_DNA"/>
</dbReference>
<accession>A0A8B2NSZ9</accession>
<dbReference type="Pfam" id="PF04392">
    <property type="entry name" value="ABC_sub_bind"/>
    <property type="match status" value="1"/>
</dbReference>
<dbReference type="PANTHER" id="PTHR35271">
    <property type="entry name" value="ABC TRANSPORTER, SUBSTRATE-BINDING LIPOPROTEIN-RELATED"/>
    <property type="match status" value="1"/>
</dbReference>
<dbReference type="InterPro" id="IPR007487">
    <property type="entry name" value="ABC_transpt-TYRBP-like"/>
</dbReference>
<keyword evidence="3" id="KW-1185">Reference proteome</keyword>
<dbReference type="AlphaFoldDB" id="A0A8B2NSZ9"/>
<sequence>MRRIGVLLALGLLAMPPAFAGEPAASLPVAGFLRSTPSAPFANIVAAFVEGLASRGYVDGKSVRIEYRWADGDVGRLPALAAELAASGAGVIVGNSLAIEAARAATGTVPLVFVAADDPVRTGLAPDFARPGGMTTGVTFFGGSQLGGKRLDLLHGIAPGARRVAVMIDERYPPAEAELPALEPVAASLGIELVVVRPDGDDFDAAFEAVAQSGAAALLVSGSPFFTSQSRRLVTLAAAARLPAIYDQRSFVEAGGLASYGASFTEAYRQAGIYAGRILGGERPGDLPVVRPTAVELVVSLPVAKSLGLELSPVVVGQADEVIE</sequence>